<feature type="domain" description="Response regulatory" evidence="3">
    <location>
        <begin position="1"/>
        <end position="64"/>
    </location>
</feature>
<name>A0A314Y876_PRUYE</name>
<dbReference type="GO" id="GO:0016301">
    <property type="term" value="F:kinase activity"/>
    <property type="evidence" value="ECO:0007669"/>
    <property type="project" value="UniProtKB-KW"/>
</dbReference>
<protein>
    <submittedName>
        <fullName evidence="4">Histidine kinase CKI1-like</fullName>
    </submittedName>
</protein>
<dbReference type="Gene3D" id="3.40.50.2300">
    <property type="match status" value="1"/>
</dbReference>
<keyword evidence="4" id="KW-0808">Transferase</keyword>
<dbReference type="GO" id="GO:0000160">
    <property type="term" value="P:phosphorelay signal transduction system"/>
    <property type="evidence" value="ECO:0007669"/>
    <property type="project" value="InterPro"/>
</dbReference>
<sequence length="64" mass="7364">MDREMPEMDGFEATRQIRKEEEPYNLHIPIIVLTGHAPGKERRKMIEAGMDKHLSKTVPKGTFA</sequence>
<feature type="modified residue" description="4-aspartylphosphate" evidence="2">
    <location>
        <position position="2"/>
    </location>
</feature>
<evidence type="ECO:0000256" key="2">
    <source>
        <dbReference type="PROSITE-ProRule" id="PRU00169"/>
    </source>
</evidence>
<keyword evidence="5" id="KW-1185">Reference proteome</keyword>
<dbReference type="InterPro" id="IPR011006">
    <property type="entry name" value="CheY-like_superfamily"/>
</dbReference>
<dbReference type="EMBL" id="PJQY01001458">
    <property type="protein sequence ID" value="PQQ02463.1"/>
    <property type="molecule type" value="Genomic_DNA"/>
</dbReference>
<gene>
    <name evidence="4" type="ORF">Pyn_37471</name>
</gene>
<dbReference type="SUPFAM" id="SSF52172">
    <property type="entry name" value="CheY-like"/>
    <property type="match status" value="1"/>
</dbReference>
<evidence type="ECO:0000256" key="1">
    <source>
        <dbReference type="ARBA" id="ARBA00022553"/>
    </source>
</evidence>
<dbReference type="PROSITE" id="PS50110">
    <property type="entry name" value="RESPONSE_REGULATORY"/>
    <property type="match status" value="1"/>
</dbReference>
<dbReference type="Pfam" id="PF00072">
    <property type="entry name" value="Response_reg"/>
    <property type="match status" value="1"/>
</dbReference>
<organism evidence="4 5">
    <name type="scientific">Prunus yedoensis var. nudiflora</name>
    <dbReference type="NCBI Taxonomy" id="2094558"/>
    <lineage>
        <taxon>Eukaryota</taxon>
        <taxon>Viridiplantae</taxon>
        <taxon>Streptophyta</taxon>
        <taxon>Embryophyta</taxon>
        <taxon>Tracheophyta</taxon>
        <taxon>Spermatophyta</taxon>
        <taxon>Magnoliopsida</taxon>
        <taxon>eudicotyledons</taxon>
        <taxon>Gunneridae</taxon>
        <taxon>Pentapetalae</taxon>
        <taxon>rosids</taxon>
        <taxon>fabids</taxon>
        <taxon>Rosales</taxon>
        <taxon>Rosaceae</taxon>
        <taxon>Amygdaloideae</taxon>
        <taxon>Amygdaleae</taxon>
        <taxon>Prunus</taxon>
    </lineage>
</organism>
<keyword evidence="1 2" id="KW-0597">Phosphoprotein</keyword>
<accession>A0A314Y876</accession>
<evidence type="ECO:0000313" key="4">
    <source>
        <dbReference type="EMBL" id="PQQ02463.1"/>
    </source>
</evidence>
<proteinExistence type="predicted"/>
<reference evidence="4 5" key="1">
    <citation type="submission" date="2018-02" db="EMBL/GenBank/DDBJ databases">
        <title>Draft genome of wild Prunus yedoensis var. nudiflora.</title>
        <authorList>
            <person name="Baek S."/>
            <person name="Kim J.-H."/>
            <person name="Choi K."/>
            <person name="Kim G.-B."/>
            <person name="Cho A."/>
            <person name="Jang H."/>
            <person name="Shin C.-H."/>
            <person name="Yu H.-J."/>
            <person name="Mun J.-H."/>
        </authorList>
    </citation>
    <scope>NUCLEOTIDE SEQUENCE [LARGE SCALE GENOMIC DNA]</scope>
    <source>
        <strain evidence="5">cv. Jeju island</strain>
        <tissue evidence="4">Leaf</tissue>
    </source>
</reference>
<dbReference type="PANTHER" id="PTHR45339:SF5">
    <property type="entry name" value="HISTIDINE KINASE"/>
    <property type="match status" value="1"/>
</dbReference>
<dbReference type="PANTHER" id="PTHR45339">
    <property type="entry name" value="HYBRID SIGNAL TRANSDUCTION HISTIDINE KINASE J"/>
    <property type="match status" value="1"/>
</dbReference>
<dbReference type="OrthoDB" id="10266508at2759"/>
<dbReference type="InterPro" id="IPR001789">
    <property type="entry name" value="Sig_transdc_resp-reg_receiver"/>
</dbReference>
<keyword evidence="4" id="KW-0418">Kinase</keyword>
<dbReference type="AlphaFoldDB" id="A0A314Y876"/>
<dbReference type="Proteomes" id="UP000250321">
    <property type="component" value="Unassembled WGS sequence"/>
</dbReference>
<dbReference type="STRING" id="2094558.A0A314Y876"/>
<comment type="caution">
    <text evidence="4">The sequence shown here is derived from an EMBL/GenBank/DDBJ whole genome shotgun (WGS) entry which is preliminary data.</text>
</comment>
<evidence type="ECO:0000313" key="5">
    <source>
        <dbReference type="Proteomes" id="UP000250321"/>
    </source>
</evidence>
<dbReference type="CDD" id="cd17546">
    <property type="entry name" value="REC_hyHK_CKI1_RcsC-like"/>
    <property type="match status" value="1"/>
</dbReference>
<evidence type="ECO:0000259" key="3">
    <source>
        <dbReference type="PROSITE" id="PS50110"/>
    </source>
</evidence>